<keyword evidence="3" id="KW-1185">Reference proteome</keyword>
<proteinExistence type="predicted"/>
<name>A0AAV7PQ86_PLEWA</name>
<evidence type="ECO:0000313" key="2">
    <source>
        <dbReference type="EMBL" id="KAJ1129079.1"/>
    </source>
</evidence>
<organism evidence="2 3">
    <name type="scientific">Pleurodeles waltl</name>
    <name type="common">Iberian ribbed newt</name>
    <dbReference type="NCBI Taxonomy" id="8319"/>
    <lineage>
        <taxon>Eukaryota</taxon>
        <taxon>Metazoa</taxon>
        <taxon>Chordata</taxon>
        <taxon>Craniata</taxon>
        <taxon>Vertebrata</taxon>
        <taxon>Euteleostomi</taxon>
        <taxon>Amphibia</taxon>
        <taxon>Batrachia</taxon>
        <taxon>Caudata</taxon>
        <taxon>Salamandroidea</taxon>
        <taxon>Salamandridae</taxon>
        <taxon>Pleurodelinae</taxon>
        <taxon>Pleurodeles</taxon>
    </lineage>
</organism>
<evidence type="ECO:0000256" key="1">
    <source>
        <dbReference type="SAM" id="MobiDB-lite"/>
    </source>
</evidence>
<reference evidence="2" key="1">
    <citation type="journal article" date="2022" name="bioRxiv">
        <title>Sequencing and chromosome-scale assembly of the giantPleurodeles waltlgenome.</title>
        <authorList>
            <person name="Brown T."/>
            <person name="Elewa A."/>
            <person name="Iarovenko S."/>
            <person name="Subramanian E."/>
            <person name="Araus A.J."/>
            <person name="Petzold A."/>
            <person name="Susuki M."/>
            <person name="Suzuki K.-i.T."/>
            <person name="Hayashi T."/>
            <person name="Toyoda A."/>
            <person name="Oliveira C."/>
            <person name="Osipova E."/>
            <person name="Leigh N.D."/>
            <person name="Simon A."/>
            <person name="Yun M.H."/>
        </authorList>
    </citation>
    <scope>NUCLEOTIDE SEQUENCE</scope>
    <source>
        <strain evidence="2">20211129_DDA</strain>
        <tissue evidence="2">Liver</tissue>
    </source>
</reference>
<gene>
    <name evidence="2" type="ORF">NDU88_007450</name>
</gene>
<protein>
    <submittedName>
        <fullName evidence="2">Uncharacterized protein</fullName>
    </submittedName>
</protein>
<evidence type="ECO:0000313" key="3">
    <source>
        <dbReference type="Proteomes" id="UP001066276"/>
    </source>
</evidence>
<sequence>MLRPATTRLAATGGQVHTPPGALRPVRCSSPAYLICDMWRGGRPNSSPPAAASSSTAQALGPCTAPQLWPQCPFRPAGSLLRRASGSPLLLIPARPACQLPIRLGPYHRLCRCSAERILLSASLVSRMERGLCAFSQPPRGRVRSDSRPDGVDNAGSLSG</sequence>
<feature type="region of interest" description="Disordered" evidence="1">
    <location>
        <begin position="136"/>
        <end position="160"/>
    </location>
</feature>
<dbReference type="AlphaFoldDB" id="A0AAV7PQ86"/>
<dbReference type="EMBL" id="JANPWB010000011">
    <property type="protein sequence ID" value="KAJ1129079.1"/>
    <property type="molecule type" value="Genomic_DNA"/>
</dbReference>
<dbReference type="Proteomes" id="UP001066276">
    <property type="component" value="Chromosome 7"/>
</dbReference>
<comment type="caution">
    <text evidence="2">The sequence shown here is derived from an EMBL/GenBank/DDBJ whole genome shotgun (WGS) entry which is preliminary data.</text>
</comment>
<accession>A0AAV7PQ86</accession>